<dbReference type="EMBL" id="AE016958">
    <property type="protein sequence ID" value="AAS05000.1"/>
    <property type="molecule type" value="Genomic_DNA"/>
</dbReference>
<dbReference type="AlphaFoldDB" id="Q73WH7"/>
<keyword evidence="2" id="KW-0812">Transmembrane</keyword>
<gene>
    <name evidence="4" type="ordered locus">MAP_2683</name>
</gene>
<feature type="transmembrane region" description="Helical" evidence="2">
    <location>
        <begin position="74"/>
        <end position="96"/>
    </location>
</feature>
<feature type="compositionally biased region" description="Low complexity" evidence="1">
    <location>
        <begin position="210"/>
        <end position="219"/>
    </location>
</feature>
<evidence type="ECO:0000313" key="4">
    <source>
        <dbReference type="EMBL" id="AAS05000.1"/>
    </source>
</evidence>
<dbReference type="HOGENOM" id="CLU_055797_0_0_11"/>
<dbReference type="InterPro" id="IPR046672">
    <property type="entry name" value="DUF6542"/>
</dbReference>
<protein>
    <recommendedName>
        <fullName evidence="3">DUF6542 domain-containing protein</fullName>
    </recommendedName>
</protein>
<feature type="domain" description="DUF6542" evidence="3">
    <location>
        <begin position="23"/>
        <end position="139"/>
    </location>
</feature>
<feature type="transmembrane region" description="Helical" evidence="2">
    <location>
        <begin position="119"/>
        <end position="139"/>
    </location>
</feature>
<keyword evidence="5" id="KW-1185">Reference proteome</keyword>
<dbReference type="Proteomes" id="UP000000580">
    <property type="component" value="Chromosome"/>
</dbReference>
<evidence type="ECO:0000259" key="3">
    <source>
        <dbReference type="Pfam" id="PF20177"/>
    </source>
</evidence>
<feature type="compositionally biased region" description="Basic residues" evidence="1">
    <location>
        <begin position="192"/>
        <end position="209"/>
    </location>
</feature>
<accession>Q73WH7</accession>
<keyword evidence="2" id="KW-1133">Transmembrane helix</keyword>
<evidence type="ECO:0000313" key="5">
    <source>
        <dbReference type="Proteomes" id="UP000000580"/>
    </source>
</evidence>
<feature type="transmembrane region" description="Helical" evidence="2">
    <location>
        <begin position="50"/>
        <end position="68"/>
    </location>
</feature>
<organism evidence="4 5">
    <name type="scientific">Mycolicibacterium paratuberculosis (strain ATCC BAA-968 / K-10)</name>
    <name type="common">Mycobacterium paratuberculosis</name>
    <dbReference type="NCBI Taxonomy" id="262316"/>
    <lineage>
        <taxon>Bacteria</taxon>
        <taxon>Bacillati</taxon>
        <taxon>Actinomycetota</taxon>
        <taxon>Actinomycetes</taxon>
        <taxon>Mycobacteriales</taxon>
        <taxon>Mycobacteriaceae</taxon>
        <taxon>Mycobacterium</taxon>
        <taxon>Mycobacterium avium complex (MAC)</taxon>
    </lineage>
</organism>
<proteinExistence type="predicted"/>
<evidence type="ECO:0000256" key="2">
    <source>
        <dbReference type="SAM" id="Phobius"/>
    </source>
</evidence>
<feature type="region of interest" description="Disordered" evidence="1">
    <location>
        <begin position="176"/>
        <end position="402"/>
    </location>
</feature>
<reference evidence="4 5" key="1">
    <citation type="journal article" date="2005" name="Proc. Natl. Acad. Sci. U.S.A.">
        <title>The complete genome sequence of Mycobacterium avium subspecies paratuberculosis.</title>
        <authorList>
            <person name="Li L."/>
            <person name="Bannantine J.P."/>
            <person name="Zhang Q."/>
            <person name="Amonsin A."/>
            <person name="May B.J."/>
            <person name="Alt D."/>
            <person name="Banerji N."/>
            <person name="Kanjilal S."/>
            <person name="Kapur V."/>
        </authorList>
    </citation>
    <scope>NUCLEOTIDE SEQUENCE [LARGE SCALE GENOMIC DNA]</scope>
    <source>
        <strain evidence="5">ATCC BAA-968 / K-10</strain>
    </source>
</reference>
<feature type="compositionally biased region" description="Basic and acidic residues" evidence="1">
    <location>
        <begin position="301"/>
        <end position="315"/>
    </location>
</feature>
<dbReference type="STRING" id="262316.MAP_2683"/>
<sequence length="402" mass="44308">MSAQRASSTVESAHHSIHPNIPGLPWYAAVLVAVTATAIGYGIDAGHKELTHVFAGFYIAGCVAAVLAVRQDGIFTTIIQPPLILFCAVPGAYWLFHDAKVGRLKDLLINCGYPLIERFPLMLGTAGAVLAIGLVRWYFGHGQRSTTAAGSDDAAAGPSVDVQSLVGGLVAKVRAALHPDSDGDTTEESAQRRRTRRSGSSSRTRRTARSTRSSASSSRTRSRHARPPLDDAAEPAERPERQRRATRRSAASARNYDTAGRNYDAAEPPRRTRRRPRPDADPELRGQTPREPRREPRPRRSPYERPVPRSSRFDGYDPPSGPENLGRYDSRYDTPEPPYEPRRRRPASTGANGTHHPISQVRYRGAAAPGQPREPHTERRTRSRTPGRTQGRPPTESWEYDA</sequence>
<feature type="compositionally biased region" description="Basic and acidic residues" evidence="1">
    <location>
        <begin position="277"/>
        <end position="295"/>
    </location>
</feature>
<dbReference type="eggNOG" id="ENOG50348VF">
    <property type="taxonomic scope" value="Bacteria"/>
</dbReference>
<evidence type="ECO:0000256" key="1">
    <source>
        <dbReference type="SAM" id="MobiDB-lite"/>
    </source>
</evidence>
<feature type="transmembrane region" description="Helical" evidence="2">
    <location>
        <begin position="24"/>
        <end position="43"/>
    </location>
</feature>
<name>Q73WH7_MYCPA</name>
<dbReference type="Pfam" id="PF20177">
    <property type="entry name" value="DUF6542"/>
    <property type="match status" value="1"/>
</dbReference>
<keyword evidence="2" id="KW-0472">Membrane</keyword>
<dbReference type="RefSeq" id="WP_010949696.1">
    <property type="nucleotide sequence ID" value="NC_002944.2"/>
</dbReference>
<dbReference type="KEGG" id="mpa:MAP_2683"/>